<name>A0ABQ7AD05_BRACR</name>
<dbReference type="InterPro" id="IPR013126">
    <property type="entry name" value="Hsp_70_fam"/>
</dbReference>
<dbReference type="SUPFAM" id="SSF53067">
    <property type="entry name" value="Actin-like ATPase domain"/>
    <property type="match status" value="2"/>
</dbReference>
<dbReference type="Pfam" id="PF00012">
    <property type="entry name" value="HSP70"/>
    <property type="match status" value="2"/>
</dbReference>
<dbReference type="Proteomes" id="UP000266723">
    <property type="component" value="Unassembled WGS sequence"/>
</dbReference>
<organism evidence="3 4">
    <name type="scientific">Brassica cretica</name>
    <name type="common">Mustard</name>
    <dbReference type="NCBI Taxonomy" id="69181"/>
    <lineage>
        <taxon>Eukaryota</taxon>
        <taxon>Viridiplantae</taxon>
        <taxon>Streptophyta</taxon>
        <taxon>Embryophyta</taxon>
        <taxon>Tracheophyta</taxon>
        <taxon>Spermatophyta</taxon>
        <taxon>Magnoliopsida</taxon>
        <taxon>eudicotyledons</taxon>
        <taxon>Gunneridae</taxon>
        <taxon>Pentapetalae</taxon>
        <taxon>rosids</taxon>
        <taxon>malvids</taxon>
        <taxon>Brassicales</taxon>
        <taxon>Brassicaceae</taxon>
        <taxon>Brassiceae</taxon>
        <taxon>Brassica</taxon>
    </lineage>
</organism>
<protein>
    <submittedName>
        <fullName evidence="3">Uncharacterized protein</fullName>
    </submittedName>
</protein>
<dbReference type="Gene3D" id="3.30.420.40">
    <property type="match status" value="3"/>
</dbReference>
<dbReference type="Gene3D" id="3.20.110.10">
    <property type="entry name" value="Glycoside hydrolase 38, N terminal domain"/>
    <property type="match status" value="1"/>
</dbReference>
<keyword evidence="2" id="KW-0067">ATP-binding</keyword>
<dbReference type="InterPro" id="IPR027291">
    <property type="entry name" value="Glyco_hydro_38_N_sf"/>
</dbReference>
<proteinExistence type="predicted"/>
<keyword evidence="4" id="KW-1185">Reference proteome</keyword>
<evidence type="ECO:0000256" key="2">
    <source>
        <dbReference type="ARBA" id="ARBA00022840"/>
    </source>
</evidence>
<evidence type="ECO:0000256" key="1">
    <source>
        <dbReference type="ARBA" id="ARBA00022741"/>
    </source>
</evidence>
<reference evidence="3 4" key="1">
    <citation type="journal article" date="2020" name="BMC Genomics">
        <title>Intraspecific diversification of the crop wild relative Brassica cretica Lam. using demographic model selection.</title>
        <authorList>
            <person name="Kioukis A."/>
            <person name="Michalopoulou V.A."/>
            <person name="Briers L."/>
            <person name="Pirintsos S."/>
            <person name="Studholme D.J."/>
            <person name="Pavlidis P."/>
            <person name="Sarris P.F."/>
        </authorList>
    </citation>
    <scope>NUCLEOTIDE SEQUENCE [LARGE SCALE GENOMIC DNA]</scope>
    <source>
        <strain evidence="4">cv. PFS-1207/04</strain>
    </source>
</reference>
<accession>A0ABQ7AD05</accession>
<evidence type="ECO:0000313" key="3">
    <source>
        <dbReference type="EMBL" id="KAF3495538.1"/>
    </source>
</evidence>
<keyword evidence="1" id="KW-0547">Nucleotide-binding</keyword>
<evidence type="ECO:0000313" key="4">
    <source>
        <dbReference type="Proteomes" id="UP000266723"/>
    </source>
</evidence>
<gene>
    <name evidence="3" type="ORF">DY000_02055096</name>
</gene>
<dbReference type="PANTHER" id="PTHR19375">
    <property type="entry name" value="HEAT SHOCK PROTEIN 70KDA"/>
    <property type="match status" value="1"/>
</dbReference>
<sequence>MQAFFFSDGGENKVRKSKVLRKLVDDASRFLNDKGTKAGRIAGLDVLRSINDPTAASLAYGFERKSNETIFVFDLGGGTFDAFFQRWWREQSEEIKSIVKGLIRSGQLEHMYVLRKLVDDASRFLNDKGTKAGRIAGLDVLRSINDPTAASLAYGFERKSNETIFVFDLGGGTFDVFGTLL</sequence>
<comment type="caution">
    <text evidence="3">The sequence shown here is derived from an EMBL/GenBank/DDBJ whole genome shotgun (WGS) entry which is preliminary data.</text>
</comment>
<dbReference type="InterPro" id="IPR043129">
    <property type="entry name" value="ATPase_NBD"/>
</dbReference>
<dbReference type="EMBL" id="QGKV02002055">
    <property type="protein sequence ID" value="KAF3495538.1"/>
    <property type="molecule type" value="Genomic_DNA"/>
</dbReference>